<dbReference type="InterPro" id="IPR046883">
    <property type="entry name" value="T6SS_FHA_C"/>
</dbReference>
<dbReference type="OrthoDB" id="273564at2"/>
<accession>A0A128EUL7</accession>
<organism evidence="3 4">
    <name type="scientific">Grimontia celer</name>
    <dbReference type="NCBI Taxonomy" id="1796497"/>
    <lineage>
        <taxon>Bacteria</taxon>
        <taxon>Pseudomonadati</taxon>
        <taxon>Pseudomonadota</taxon>
        <taxon>Gammaproteobacteria</taxon>
        <taxon>Vibrionales</taxon>
        <taxon>Vibrionaceae</taxon>
        <taxon>Grimontia</taxon>
    </lineage>
</organism>
<feature type="compositionally biased region" description="Low complexity" evidence="1">
    <location>
        <begin position="158"/>
        <end position="170"/>
    </location>
</feature>
<dbReference type="CDD" id="cd00060">
    <property type="entry name" value="FHA"/>
    <property type="match status" value="1"/>
</dbReference>
<evidence type="ECO:0000313" key="4">
    <source>
        <dbReference type="Proteomes" id="UP000071641"/>
    </source>
</evidence>
<dbReference type="InterPro" id="IPR000253">
    <property type="entry name" value="FHA_dom"/>
</dbReference>
<gene>
    <name evidence="3" type="ORF">GCE9029_00747</name>
</gene>
<dbReference type="InterPro" id="IPR008984">
    <property type="entry name" value="SMAD_FHA_dom_sf"/>
</dbReference>
<proteinExistence type="predicted"/>
<dbReference type="SUPFAM" id="SSF49879">
    <property type="entry name" value="SMAD/FHA domain"/>
    <property type="match status" value="1"/>
</dbReference>
<dbReference type="RefSeq" id="WP_062661081.1">
    <property type="nucleotide sequence ID" value="NZ_FIZX01000001.1"/>
</dbReference>
<evidence type="ECO:0000259" key="2">
    <source>
        <dbReference type="PROSITE" id="PS50006"/>
    </source>
</evidence>
<name>A0A128EUL7_9GAMM</name>
<feature type="region of interest" description="Disordered" evidence="1">
    <location>
        <begin position="143"/>
        <end position="226"/>
    </location>
</feature>
<dbReference type="STRING" id="1796497.GCE9029_00747"/>
<dbReference type="PROSITE" id="PS50006">
    <property type="entry name" value="FHA_DOMAIN"/>
    <property type="match status" value="1"/>
</dbReference>
<dbReference type="EMBL" id="FIZX01000001">
    <property type="protein sequence ID" value="CZF78287.1"/>
    <property type="molecule type" value="Genomic_DNA"/>
</dbReference>
<feature type="domain" description="FHA" evidence="2">
    <location>
        <begin position="28"/>
        <end position="78"/>
    </location>
</feature>
<dbReference type="Gene3D" id="2.60.200.20">
    <property type="match status" value="1"/>
</dbReference>
<reference evidence="4" key="1">
    <citation type="submission" date="2016-02" db="EMBL/GenBank/DDBJ databases">
        <authorList>
            <person name="Rodrigo-Torres Lidia"/>
            <person name="Arahal R.David."/>
        </authorList>
    </citation>
    <scope>NUCLEOTIDE SEQUENCE [LARGE SCALE GENOMIC DNA]</scope>
    <source>
        <strain evidence="4">CECT 9029</strain>
    </source>
</reference>
<dbReference type="Proteomes" id="UP000071641">
    <property type="component" value="Unassembled WGS sequence"/>
</dbReference>
<protein>
    <submittedName>
        <fullName evidence="3">FHA domain protein</fullName>
    </submittedName>
</protein>
<evidence type="ECO:0000313" key="3">
    <source>
        <dbReference type="EMBL" id="CZF78287.1"/>
    </source>
</evidence>
<dbReference type="SMART" id="SM00240">
    <property type="entry name" value="FHA"/>
    <property type="match status" value="1"/>
</dbReference>
<dbReference type="AlphaFoldDB" id="A0A128EUL7"/>
<sequence>MPLSIRIISSPSGETVSEWNKQFPEEGGEIGRAYGSTLQLSDASREISGTHAVIKKSPRGYQVMDSSTNGLFINGAPQPLGKGNQTTLSDGDVLNVGQYRLLVSCFVPEQAAISREASLAGTQSVPFSDDPFASSAAADIGEAPVRPAPTFSPNMGGQSFQPSQSSQPQSNGFSADFGFSPSSDLHGDDPFQQAPEPQQKRASSPQDLMKDFTDDPFGDDESGESFPSFTATPEDVFEPVGNNHSSLAEYLTPREHEQQCVEKAMELAFARLLEEMSPDSLEHMFNDLVRPSFFGRKPKYWDMYKRYFQRQVSNRDWQIKFGAYFQESYRLLKMGEK</sequence>
<dbReference type="Pfam" id="PF00498">
    <property type="entry name" value="FHA"/>
    <property type="match status" value="1"/>
</dbReference>
<dbReference type="Pfam" id="PF20232">
    <property type="entry name" value="T6SS_FHA_C"/>
    <property type="match status" value="1"/>
</dbReference>
<feature type="compositionally biased region" description="Acidic residues" evidence="1">
    <location>
        <begin position="214"/>
        <end position="223"/>
    </location>
</feature>
<evidence type="ECO:0000256" key="1">
    <source>
        <dbReference type="SAM" id="MobiDB-lite"/>
    </source>
</evidence>
<keyword evidence="4" id="KW-1185">Reference proteome</keyword>